<feature type="transmembrane region" description="Helical" evidence="2">
    <location>
        <begin position="114"/>
        <end position="137"/>
    </location>
</feature>
<feature type="signal peptide" evidence="3">
    <location>
        <begin position="1"/>
        <end position="25"/>
    </location>
</feature>
<protein>
    <submittedName>
        <fullName evidence="4">CbtA family protein</fullName>
    </submittedName>
</protein>
<evidence type="ECO:0000256" key="2">
    <source>
        <dbReference type="SAM" id="Phobius"/>
    </source>
</evidence>
<proteinExistence type="predicted"/>
<comment type="caution">
    <text evidence="4">The sequence shown here is derived from an EMBL/GenBank/DDBJ whole genome shotgun (WGS) entry which is preliminary data.</text>
</comment>
<reference evidence="4" key="1">
    <citation type="submission" date="2022-06" db="EMBL/GenBank/DDBJ databases">
        <title>Devosia sp. XJ19-45 genome assembly.</title>
        <authorList>
            <person name="Li B."/>
            <person name="Cai M."/>
            <person name="Nie G."/>
            <person name="Li W."/>
        </authorList>
    </citation>
    <scope>NUCLEOTIDE SEQUENCE</scope>
    <source>
        <strain evidence="4">XJ19-45</strain>
    </source>
</reference>
<keyword evidence="3" id="KW-0732">Signal</keyword>
<keyword evidence="2" id="KW-0472">Membrane</keyword>
<keyword evidence="5" id="KW-1185">Reference proteome</keyword>
<keyword evidence="2" id="KW-0812">Transmembrane</keyword>
<feature type="transmembrane region" description="Helical" evidence="2">
    <location>
        <begin position="173"/>
        <end position="193"/>
    </location>
</feature>
<feature type="transmembrane region" description="Helical" evidence="2">
    <location>
        <begin position="81"/>
        <end position="107"/>
    </location>
</feature>
<evidence type="ECO:0000313" key="4">
    <source>
        <dbReference type="EMBL" id="MCP8888583.1"/>
    </source>
</evidence>
<organism evidence="4 5">
    <name type="scientific">Devosia ureilytica</name>
    <dbReference type="NCBI Taxonomy" id="2952754"/>
    <lineage>
        <taxon>Bacteria</taxon>
        <taxon>Pseudomonadati</taxon>
        <taxon>Pseudomonadota</taxon>
        <taxon>Alphaproteobacteria</taxon>
        <taxon>Hyphomicrobiales</taxon>
        <taxon>Devosiaceae</taxon>
        <taxon>Devosia</taxon>
    </lineage>
</organism>
<dbReference type="Proteomes" id="UP001060275">
    <property type="component" value="Unassembled WGS sequence"/>
</dbReference>
<gene>
    <name evidence="4" type="ORF">NF348_15820</name>
</gene>
<feature type="transmembrane region" description="Helical" evidence="2">
    <location>
        <begin position="149"/>
        <end position="166"/>
    </location>
</feature>
<evidence type="ECO:0000313" key="5">
    <source>
        <dbReference type="Proteomes" id="UP001060275"/>
    </source>
</evidence>
<accession>A0A9Q4AQK8</accession>
<dbReference type="NCBIfam" id="TIGR02458">
    <property type="entry name" value="CbtA"/>
    <property type="match status" value="1"/>
</dbReference>
<name>A0A9Q4AQK8_9HYPH</name>
<evidence type="ECO:0000256" key="1">
    <source>
        <dbReference type="SAM" id="MobiDB-lite"/>
    </source>
</evidence>
<dbReference type="AlphaFoldDB" id="A0A9Q4AQK8"/>
<feature type="region of interest" description="Disordered" evidence="1">
    <location>
        <begin position="43"/>
        <end position="71"/>
    </location>
</feature>
<feature type="transmembrane region" description="Helical" evidence="2">
    <location>
        <begin position="205"/>
        <end position="227"/>
    </location>
</feature>
<evidence type="ECO:0000256" key="3">
    <source>
        <dbReference type="SAM" id="SignalP"/>
    </source>
</evidence>
<dbReference type="RefSeq" id="WP_254675599.1">
    <property type="nucleotide sequence ID" value="NZ_JAMWDU010000006.1"/>
</dbReference>
<dbReference type="Pfam" id="PF09490">
    <property type="entry name" value="CbtA"/>
    <property type="match status" value="1"/>
</dbReference>
<feature type="compositionally biased region" description="Basic and acidic residues" evidence="1">
    <location>
        <begin position="43"/>
        <end position="59"/>
    </location>
</feature>
<dbReference type="EMBL" id="JAMWDU010000006">
    <property type="protein sequence ID" value="MCP8888583.1"/>
    <property type="molecule type" value="Genomic_DNA"/>
</dbReference>
<keyword evidence="2" id="KW-1133">Transmembrane helix</keyword>
<sequence length="247" mass="25570">MFRNLFFAALVAALCAGLATSIFQAWRVTPLIFAAEAFEGDGNAHSHAQDTPEHSHDEAATTADSHDEDEWMPQDGLERTAYTVLANLLMAAGYALIIGAVSVLFNLPITFANGLLWGLGGFAAFSLAPALGLPPGLPGMPVAETLARQIWWAGAALSTGAAFVLVAKQRAAWALAAAIALVIIPQLVATPVVPDEASGVPAGLAAAFTAAVLYNGALFWVILGLAFGRMADYLASRPVTLANGAKA</sequence>
<dbReference type="InterPro" id="IPR012666">
    <property type="entry name" value="CbtA_put"/>
</dbReference>
<feature type="chain" id="PRO_5040378917" evidence="3">
    <location>
        <begin position="26"/>
        <end position="247"/>
    </location>
</feature>